<dbReference type="EMBL" id="CADCUT010000237">
    <property type="protein sequence ID" value="CAA9441397.1"/>
    <property type="molecule type" value="Genomic_DNA"/>
</dbReference>
<accession>A0A6J4QD15</accession>
<evidence type="ECO:0000256" key="1">
    <source>
        <dbReference type="SAM" id="MobiDB-lite"/>
    </source>
</evidence>
<feature type="region of interest" description="Disordered" evidence="1">
    <location>
        <begin position="129"/>
        <end position="226"/>
    </location>
</feature>
<sequence length="391" mass="42073">DLCGGVRGEAHRRFDLRPLRRQGRAEEDARPHFVHHGDSYLHDRAAADLRAGRHLGPDPAADLARRPGHRARGRVGRGRAHGRRARAGGTKGLLRELAAGGGAGGAPAWHHHVHAALLRAHRRPVSHLGLAGRVPLERDPGRRRGVHPAADNGEPGLRPGQRGRGGSHRALRRAHANAAQGGDPRRRDPVRRGRLVQHLRRLRHHVPDDHAEPADDDGPARGLRRGGADVRADAGLRGVIGSGGAKARVRAGGRALRALRHTVVFAVQHGACRLDRGGARGGLRPDPPDDGGDAGLVLGRALRDAGALQRALVYLPVLRHLRERPYALDRHLASRGRRWRSLAVRRLHGGDGHPQPRLRLRAPRDLPGGHLSQAGANYGAAPRAPAGREAL</sequence>
<name>A0A6J4QD15_9ACTN</name>
<protein>
    <submittedName>
        <fullName evidence="2">Uncharacterized MFS-type transporter</fullName>
    </submittedName>
</protein>
<proteinExistence type="predicted"/>
<feature type="region of interest" description="Disordered" evidence="1">
    <location>
        <begin position="57"/>
        <end position="88"/>
    </location>
</feature>
<evidence type="ECO:0000313" key="2">
    <source>
        <dbReference type="EMBL" id="CAA9441397.1"/>
    </source>
</evidence>
<feature type="non-terminal residue" evidence="2">
    <location>
        <position position="1"/>
    </location>
</feature>
<feature type="compositionally biased region" description="Basic residues" evidence="1">
    <location>
        <begin position="165"/>
        <end position="175"/>
    </location>
</feature>
<reference evidence="2" key="1">
    <citation type="submission" date="2020-02" db="EMBL/GenBank/DDBJ databases">
        <authorList>
            <person name="Meier V. D."/>
        </authorList>
    </citation>
    <scope>NUCLEOTIDE SEQUENCE</scope>
    <source>
        <strain evidence="2">AVDCRST_MAG03</strain>
    </source>
</reference>
<feature type="compositionally biased region" description="Low complexity" evidence="1">
    <location>
        <begin position="374"/>
        <end position="391"/>
    </location>
</feature>
<feature type="region of interest" description="Disordered" evidence="1">
    <location>
        <begin position="347"/>
        <end position="391"/>
    </location>
</feature>
<feature type="non-terminal residue" evidence="2">
    <location>
        <position position="391"/>
    </location>
</feature>
<feature type="compositionally biased region" description="Basic residues" evidence="1">
    <location>
        <begin position="192"/>
        <end position="204"/>
    </location>
</feature>
<organism evidence="2">
    <name type="scientific">uncultured Rubrobacteraceae bacterium</name>
    <dbReference type="NCBI Taxonomy" id="349277"/>
    <lineage>
        <taxon>Bacteria</taxon>
        <taxon>Bacillati</taxon>
        <taxon>Actinomycetota</taxon>
        <taxon>Rubrobacteria</taxon>
        <taxon>Rubrobacterales</taxon>
        <taxon>Rubrobacteraceae</taxon>
        <taxon>environmental samples</taxon>
    </lineage>
</organism>
<gene>
    <name evidence="2" type="ORF">AVDCRST_MAG03-4007</name>
</gene>
<feature type="compositionally biased region" description="Basic residues" evidence="1">
    <location>
        <begin position="66"/>
        <end position="86"/>
    </location>
</feature>
<dbReference type="AlphaFoldDB" id="A0A6J4QD15"/>